<proteinExistence type="predicted"/>
<dbReference type="SUPFAM" id="SSF50939">
    <property type="entry name" value="Sialidases"/>
    <property type="match status" value="1"/>
</dbReference>
<dbReference type="Gene3D" id="2.130.10.10">
    <property type="entry name" value="YVTN repeat-like/Quinoprotein amine dehydrogenase"/>
    <property type="match status" value="1"/>
</dbReference>
<gene>
    <name evidence="2" type="ORF">CHL78_017790</name>
</gene>
<name>A0A371IYG7_9FIRM</name>
<evidence type="ECO:0000313" key="2">
    <source>
        <dbReference type="EMBL" id="RDY25519.1"/>
    </source>
</evidence>
<evidence type="ECO:0000313" key="3">
    <source>
        <dbReference type="Proteomes" id="UP000215694"/>
    </source>
</evidence>
<dbReference type="EMBL" id="NOJY02000065">
    <property type="protein sequence ID" value="RDY25519.1"/>
    <property type="molecule type" value="Genomic_DNA"/>
</dbReference>
<dbReference type="RefSeq" id="WP_094366699.1">
    <property type="nucleotide sequence ID" value="NZ_NOJY02000065.1"/>
</dbReference>
<dbReference type="OrthoDB" id="1900320at2"/>
<feature type="transmembrane region" description="Helical" evidence="1">
    <location>
        <begin position="12"/>
        <end position="30"/>
    </location>
</feature>
<dbReference type="InterPro" id="IPR036278">
    <property type="entry name" value="Sialidase_sf"/>
</dbReference>
<evidence type="ECO:0000256" key="1">
    <source>
        <dbReference type="SAM" id="Phobius"/>
    </source>
</evidence>
<dbReference type="AlphaFoldDB" id="A0A371IYG7"/>
<keyword evidence="1" id="KW-0472">Membrane</keyword>
<organism evidence="2 3">
    <name type="scientific">Romboutsia weinsteinii</name>
    <dbReference type="NCBI Taxonomy" id="2020949"/>
    <lineage>
        <taxon>Bacteria</taxon>
        <taxon>Bacillati</taxon>
        <taxon>Bacillota</taxon>
        <taxon>Clostridia</taxon>
        <taxon>Peptostreptococcales</taxon>
        <taxon>Peptostreptococcaceae</taxon>
        <taxon>Romboutsia</taxon>
    </lineage>
</organism>
<dbReference type="InterPro" id="IPR015943">
    <property type="entry name" value="WD40/YVTN_repeat-like_dom_sf"/>
</dbReference>
<keyword evidence="1" id="KW-1133">Transmembrane helix</keyword>
<dbReference type="Proteomes" id="UP000215694">
    <property type="component" value="Unassembled WGS sequence"/>
</dbReference>
<comment type="caution">
    <text evidence="2">The sequence shown here is derived from an EMBL/GenBank/DDBJ whole genome shotgun (WGS) entry which is preliminary data.</text>
</comment>
<keyword evidence="1" id="KW-0812">Transmembrane</keyword>
<reference evidence="2 3" key="1">
    <citation type="journal article" date="2017" name="Genome Announc.">
        <title>Draft Genome Sequence of Romboutsia weinsteinii sp. nov. Strain CCRI-19649(T) Isolated from Surface Water.</title>
        <authorList>
            <person name="Maheux A.F."/>
            <person name="Boudreau D.K."/>
            <person name="Berube E."/>
            <person name="Boissinot M."/>
            <person name="Cantin P."/>
            <person name="Raymond F."/>
            <person name="Corbeil J."/>
            <person name="Omar R.F."/>
            <person name="Bergeron M.G."/>
        </authorList>
    </citation>
    <scope>NUCLEOTIDE SEQUENCE [LARGE SCALE GENOMIC DNA]</scope>
    <source>
        <strain evidence="2 3">CCRI-19649</strain>
    </source>
</reference>
<protein>
    <submittedName>
        <fullName evidence="2">Uncharacterized protein</fullName>
    </submittedName>
</protein>
<accession>A0A371IYG7</accession>
<keyword evidence="3" id="KW-1185">Reference proteome</keyword>
<sequence length="242" mass="27580">MKFKKKLNKRKYIAIIIAVVALGKIGYEAFDKTSLAIDLINLGLRKKALIEAKKEESHNQEDEYTYVDDSKRYALVGDGEIKLDEKYHQDYIVKENKLYITANKGETWIRIPDDVEPGTSCITDYFNEITNNNIVISNDEVSIVYGGRGSDNITVLSGDIQGNIWSVSTLGKTANMDNEVGYDNMYIDFVDNGKTGYILIKQGYGEIFYRSVNSGVTWDNVTTYNEYEETITLHFKNKQKIN</sequence>